<evidence type="ECO:0000256" key="1">
    <source>
        <dbReference type="SAM" id="Phobius"/>
    </source>
</evidence>
<name>A0A494WSA5_9FIRM</name>
<comment type="caution">
    <text evidence="3">The sequence shown here is derived from an EMBL/GenBank/DDBJ whole genome shotgun (WGS) entry which is preliminary data.</text>
</comment>
<keyword evidence="1" id="KW-0812">Transmembrane</keyword>
<dbReference type="AlphaFoldDB" id="A0A494WSA5"/>
<feature type="transmembrane region" description="Helical" evidence="1">
    <location>
        <begin position="12"/>
        <end position="37"/>
    </location>
</feature>
<keyword evidence="1" id="KW-0472">Membrane</keyword>
<dbReference type="Proteomes" id="UP000271256">
    <property type="component" value="Unassembled WGS sequence"/>
</dbReference>
<organism evidence="3 4">
    <name type="scientific">Desulfofundulus salinus</name>
    <dbReference type="NCBI Taxonomy" id="2419843"/>
    <lineage>
        <taxon>Bacteria</taxon>
        <taxon>Bacillati</taxon>
        <taxon>Bacillota</taxon>
        <taxon>Clostridia</taxon>
        <taxon>Eubacteriales</taxon>
        <taxon>Peptococcaceae</taxon>
        <taxon>Desulfofundulus</taxon>
    </lineage>
</organism>
<proteinExistence type="predicted"/>
<accession>A0A494WSA5</accession>
<evidence type="ECO:0000313" key="4">
    <source>
        <dbReference type="Proteomes" id="UP000271256"/>
    </source>
</evidence>
<sequence>MSFRKDSRGSASVEALFVIAILLMLFFFVVEMGFLMYDWAVINHAASAAAVEAAMNGRFSADIRQAMAEHIKKMTTEGNTMGTDASGTSLPGSVNPGTIYVYGTDANMNVQRGGTITVGVAYPFRFKTFLFDALGRWLTGEDQVVLKVKMTAVSEVYFEQ</sequence>
<evidence type="ECO:0000313" key="3">
    <source>
        <dbReference type="EMBL" id="RKO65721.1"/>
    </source>
</evidence>
<gene>
    <name evidence="3" type="ORF">D7024_01205</name>
</gene>
<evidence type="ECO:0000259" key="2">
    <source>
        <dbReference type="Pfam" id="PF07811"/>
    </source>
</evidence>
<dbReference type="RefSeq" id="WP_121450193.1">
    <property type="nucleotide sequence ID" value="NZ_RBWE01000001.1"/>
</dbReference>
<keyword evidence="1" id="KW-1133">Transmembrane helix</keyword>
<dbReference type="EMBL" id="RBWE01000001">
    <property type="protein sequence ID" value="RKO65721.1"/>
    <property type="molecule type" value="Genomic_DNA"/>
</dbReference>
<dbReference type="Pfam" id="PF07811">
    <property type="entry name" value="TadE"/>
    <property type="match status" value="1"/>
</dbReference>
<reference evidence="3 4" key="1">
    <citation type="submission" date="2018-10" db="EMBL/GenBank/DDBJ databases">
        <authorList>
            <person name="Grouzdev D.S."/>
            <person name="Krutkina M.S."/>
            <person name="Tourova T.P."/>
            <person name="Nazina T.N."/>
        </authorList>
    </citation>
    <scope>NUCLEOTIDE SEQUENCE [LARGE SCALE GENOMIC DNA]</scope>
    <source>
        <strain evidence="3 4">435</strain>
    </source>
</reference>
<keyword evidence="4" id="KW-1185">Reference proteome</keyword>
<feature type="domain" description="TadE-like" evidence="2">
    <location>
        <begin position="9"/>
        <end position="50"/>
    </location>
</feature>
<protein>
    <submittedName>
        <fullName evidence="3">DUF4320 family protein</fullName>
    </submittedName>
</protein>
<dbReference type="InterPro" id="IPR012495">
    <property type="entry name" value="TadE-like_dom"/>
</dbReference>
<dbReference type="OrthoDB" id="1807582at2"/>